<dbReference type="GO" id="GO:0004527">
    <property type="term" value="F:exonuclease activity"/>
    <property type="evidence" value="ECO:0007669"/>
    <property type="project" value="UniProtKB-KW"/>
</dbReference>
<dbReference type="EMBL" id="JNGW01000098">
    <property type="protein sequence ID" value="KDR51595.1"/>
    <property type="molecule type" value="Genomic_DNA"/>
</dbReference>
<dbReference type="InterPro" id="IPR005135">
    <property type="entry name" value="Endo/exonuclease/phosphatase"/>
</dbReference>
<sequence>MKKLVIALLLAAFACTATAQKTAQSATKRAVQFTVLQWNIWQEGTLIPGGFEAIVNELAHLQPDFVTLSEVRNYNDVDFTHMLCQALKEKGLTYYSFRSKDSGLLSKHPIIDWTPVFPENRDHGSIYKLVSKVQGVEVAVYTGHLDYLDCAYYNVRGYDGNTFKETKKPETIEEVLRLNDLSWRDNAVQIFLNEARHDIAAGRCVVFGGDFNEPSHLDWIHATANLYDHNGMAIPWTVSTMLHREGFKDSYRELYPNPVTHPGFTYPCFNIAADISKLTWAPKADERERIDLIYFKGNGMQVDQAQVFGPNVCVCRSQPVQDKWDDPILLPKGGTWPTDHRGLLVKFVVQ</sequence>
<proteinExistence type="predicted"/>
<keyword evidence="1" id="KW-0732">Signal</keyword>
<evidence type="ECO:0000313" key="4">
    <source>
        <dbReference type="Proteomes" id="UP000027442"/>
    </source>
</evidence>
<keyword evidence="3" id="KW-0540">Nuclease</keyword>
<dbReference type="GO" id="GO:0004519">
    <property type="term" value="F:endonuclease activity"/>
    <property type="evidence" value="ECO:0007669"/>
    <property type="project" value="UniProtKB-KW"/>
</dbReference>
<dbReference type="RefSeq" id="WP_009237188.1">
    <property type="nucleotide sequence ID" value="NZ_KB899211.1"/>
</dbReference>
<evidence type="ECO:0000256" key="1">
    <source>
        <dbReference type="SAM" id="SignalP"/>
    </source>
</evidence>
<dbReference type="Gene3D" id="3.60.10.10">
    <property type="entry name" value="Endonuclease/exonuclease/phosphatase"/>
    <property type="match status" value="1"/>
</dbReference>
<dbReference type="SUPFAM" id="SSF56219">
    <property type="entry name" value="DNase I-like"/>
    <property type="match status" value="1"/>
</dbReference>
<dbReference type="Pfam" id="PF03372">
    <property type="entry name" value="Exo_endo_phos"/>
    <property type="match status" value="1"/>
</dbReference>
<keyword evidence="4" id="KW-1185">Reference proteome</keyword>
<dbReference type="PANTHER" id="PTHR41349">
    <property type="match status" value="1"/>
</dbReference>
<keyword evidence="3" id="KW-0378">Hydrolase</keyword>
<protein>
    <submittedName>
        <fullName evidence="3">Endonuclease/exonuclease/phosphatase family protein</fullName>
    </submittedName>
</protein>
<dbReference type="PROSITE" id="PS51257">
    <property type="entry name" value="PROKAR_LIPOPROTEIN"/>
    <property type="match status" value="1"/>
</dbReference>
<evidence type="ECO:0000259" key="2">
    <source>
        <dbReference type="Pfam" id="PF03372"/>
    </source>
</evidence>
<reference evidence="3 4" key="1">
    <citation type="submission" date="2013-08" db="EMBL/GenBank/DDBJ databases">
        <authorList>
            <person name="Weinstock G."/>
            <person name="Sodergren E."/>
            <person name="Wylie T."/>
            <person name="Fulton L."/>
            <person name="Fulton R."/>
            <person name="Fronick C."/>
            <person name="O'Laughlin M."/>
            <person name="Godfrey J."/>
            <person name="Miner T."/>
            <person name="Herter B."/>
            <person name="Appelbaum E."/>
            <person name="Cordes M."/>
            <person name="Lek S."/>
            <person name="Wollam A."/>
            <person name="Pepin K.H."/>
            <person name="Palsikar V.B."/>
            <person name="Mitreva M."/>
            <person name="Wilson R.K."/>
        </authorList>
    </citation>
    <scope>NUCLEOTIDE SEQUENCE [LARGE SCALE GENOMIC DNA]</scope>
    <source>
        <strain evidence="3 4">ATCC 15930</strain>
    </source>
</reference>
<evidence type="ECO:0000313" key="3">
    <source>
        <dbReference type="EMBL" id="KDR51595.1"/>
    </source>
</evidence>
<keyword evidence="3" id="KW-0269">Exonuclease</keyword>
<dbReference type="PATRIC" id="fig|1122985.7.peg.2400"/>
<name>A0A069QFM3_HOYLO</name>
<feature type="chain" id="PRO_5001668066" evidence="1">
    <location>
        <begin position="20"/>
        <end position="350"/>
    </location>
</feature>
<organism evidence="3 4">
    <name type="scientific">Hoylesella loescheii DSM 19665 = JCM 12249 = ATCC 15930</name>
    <dbReference type="NCBI Taxonomy" id="1122985"/>
    <lineage>
        <taxon>Bacteria</taxon>
        <taxon>Pseudomonadati</taxon>
        <taxon>Bacteroidota</taxon>
        <taxon>Bacteroidia</taxon>
        <taxon>Bacteroidales</taxon>
        <taxon>Prevotellaceae</taxon>
        <taxon>Hoylesella</taxon>
    </lineage>
</organism>
<keyword evidence="3" id="KW-0255">Endonuclease</keyword>
<feature type="signal peptide" evidence="1">
    <location>
        <begin position="1"/>
        <end position="19"/>
    </location>
</feature>
<dbReference type="InterPro" id="IPR036691">
    <property type="entry name" value="Endo/exonu/phosph_ase_sf"/>
</dbReference>
<dbReference type="AlphaFoldDB" id="A0A069QFM3"/>
<accession>A0A069QFM3</accession>
<dbReference type="PANTHER" id="PTHR41349:SF1">
    <property type="entry name" value="PROTEIN CBG08683"/>
    <property type="match status" value="1"/>
</dbReference>
<dbReference type="HOGENOM" id="CLU_049141_0_0_10"/>
<feature type="domain" description="Endonuclease/exonuclease/phosphatase" evidence="2">
    <location>
        <begin position="36"/>
        <end position="340"/>
    </location>
</feature>
<comment type="caution">
    <text evidence="3">The sequence shown here is derived from an EMBL/GenBank/DDBJ whole genome shotgun (WGS) entry which is preliminary data.</text>
</comment>
<gene>
    <name evidence="3" type="ORF">HMPREF1991_02317</name>
</gene>
<dbReference type="Proteomes" id="UP000027442">
    <property type="component" value="Unassembled WGS sequence"/>
</dbReference>
<dbReference type="eggNOG" id="COG3021">
    <property type="taxonomic scope" value="Bacteria"/>
</dbReference>